<dbReference type="PANTHER" id="PTHR43399:SF4">
    <property type="entry name" value="CELL WALL-ASSOCIATED PROTEASE"/>
    <property type="match status" value="1"/>
</dbReference>
<dbReference type="InterPro" id="IPR054399">
    <property type="entry name" value="Fervidolysin-like_N_prodom"/>
</dbReference>
<dbReference type="GO" id="GO:0006508">
    <property type="term" value="P:proteolysis"/>
    <property type="evidence" value="ECO:0007669"/>
    <property type="project" value="UniProtKB-KW"/>
</dbReference>
<evidence type="ECO:0000256" key="2">
    <source>
        <dbReference type="ARBA" id="ARBA00022670"/>
    </source>
</evidence>
<dbReference type="PROSITE" id="PS00138">
    <property type="entry name" value="SUBTILASE_SER"/>
    <property type="match status" value="1"/>
</dbReference>
<evidence type="ECO:0000256" key="3">
    <source>
        <dbReference type="ARBA" id="ARBA00022801"/>
    </source>
</evidence>
<dbReference type="InterPro" id="IPR023828">
    <property type="entry name" value="Peptidase_S8_Ser-AS"/>
</dbReference>
<dbReference type="PRINTS" id="PR00723">
    <property type="entry name" value="SUBTILISIN"/>
</dbReference>
<dbReference type="Gene3D" id="3.40.50.200">
    <property type="entry name" value="Peptidase S8/S53 domain"/>
    <property type="match status" value="1"/>
</dbReference>
<feature type="active site" description="Charge relay system" evidence="5">
    <location>
        <position position="278"/>
    </location>
</feature>
<dbReference type="InterPro" id="IPR000209">
    <property type="entry name" value="Peptidase_S8/S53_dom"/>
</dbReference>
<feature type="active site" description="Charge relay system" evidence="5">
    <location>
        <position position="384"/>
    </location>
</feature>
<evidence type="ECO:0000256" key="1">
    <source>
        <dbReference type="ARBA" id="ARBA00011073"/>
    </source>
</evidence>
<evidence type="ECO:0000259" key="6">
    <source>
        <dbReference type="Pfam" id="PF00082"/>
    </source>
</evidence>
<dbReference type="PANTHER" id="PTHR43399">
    <property type="entry name" value="SUBTILISIN-RELATED"/>
    <property type="match status" value="1"/>
</dbReference>
<dbReference type="InterPro" id="IPR022398">
    <property type="entry name" value="Peptidase_S8_His-AS"/>
</dbReference>
<keyword evidence="4 5" id="KW-0720">Serine protease</keyword>
<dbReference type="AlphaFoldDB" id="A0A1Z3HRX5"/>
<dbReference type="InterPro" id="IPR036852">
    <property type="entry name" value="Peptidase_S8/S53_dom_sf"/>
</dbReference>
<evidence type="ECO:0000313" key="8">
    <source>
        <dbReference type="EMBL" id="ASC73064.1"/>
    </source>
</evidence>
<keyword evidence="9" id="KW-1185">Reference proteome</keyword>
<feature type="domain" description="Fervidolysin-like N-terminal prodomain" evidence="7">
    <location>
        <begin position="132"/>
        <end position="203"/>
    </location>
</feature>
<reference evidence="8 9" key="1">
    <citation type="journal article" date="2016" name="Biochim. Biophys. Acta">
        <title>Characterization of red-shifted phycobilisomes isolated from the chlorophyll f-containing cyanobacterium Halomicronema hongdechloris.</title>
        <authorList>
            <person name="Li Y."/>
            <person name="Lin Y."/>
            <person name="Garvey C.J."/>
            <person name="Birch D."/>
            <person name="Corkery R.W."/>
            <person name="Loughlin P.C."/>
            <person name="Scheer H."/>
            <person name="Willows R.D."/>
            <person name="Chen M."/>
        </authorList>
    </citation>
    <scope>NUCLEOTIDE SEQUENCE [LARGE SCALE GENOMIC DNA]</scope>
    <source>
        <strain evidence="8 9">C2206</strain>
    </source>
</reference>
<dbReference type="EMBL" id="CP021983">
    <property type="protein sequence ID" value="ASC73064.1"/>
    <property type="molecule type" value="Genomic_DNA"/>
</dbReference>
<dbReference type="Proteomes" id="UP000191901">
    <property type="component" value="Chromosome"/>
</dbReference>
<organism evidence="8 9">
    <name type="scientific">Halomicronema hongdechloris C2206</name>
    <dbReference type="NCBI Taxonomy" id="1641165"/>
    <lineage>
        <taxon>Bacteria</taxon>
        <taxon>Bacillati</taxon>
        <taxon>Cyanobacteriota</taxon>
        <taxon>Cyanophyceae</taxon>
        <taxon>Nodosilineales</taxon>
        <taxon>Nodosilineaceae</taxon>
        <taxon>Halomicronema</taxon>
    </lineage>
</organism>
<protein>
    <submittedName>
        <fullName evidence="8">Peptidase S8</fullName>
    </submittedName>
</protein>
<evidence type="ECO:0000259" key="7">
    <source>
        <dbReference type="Pfam" id="PF22148"/>
    </source>
</evidence>
<dbReference type="PROSITE" id="PS51892">
    <property type="entry name" value="SUBTILASE"/>
    <property type="match status" value="1"/>
</dbReference>
<keyword evidence="2 5" id="KW-0645">Protease</keyword>
<dbReference type="Pfam" id="PF22148">
    <property type="entry name" value="Fervidolysin_NPro-like"/>
    <property type="match status" value="1"/>
</dbReference>
<sequence>MVCVSGRHQLGAGVSAPTRLAQTESAELFYRVDGEPIPLQLQADAIAVVFTEPPAARGHPPIPLYRRLQADLQGTRGDAVTVHPVGTDYAIVTLPRGSRSSRSTLIERVQRPYVDAILPVLSCCDRNEQILLPNEIIVSFEPDTTPAQRQVILAAQGLTAIRPLQFSDDRVLARLIELDHDTAVLTATERLHATTGVRSATPNFIQVRAPLEPPMQPPLSPSPAQFAARSRRPANLRTLAWYLDSTRLHPNLENRGVKAPAAWTLGSRGEGITVAVLDTFTQWDHPALQTNTYELPAPCPSAWPEKLAAGTLSTMTPIPASKPTSWPFCGPPFRARLLCPMQPCWRSMTPGSPGSDRTIQRQQMPRLPPIFADQIQAQVVNEFHGTQVAGVIAAHGQSDTAFTGVAPAARILPVRIGDISSGPMLAASVEAIAYAAERGADVINMSWGMLPATEIAAVITQALEDNPDLVIVASSGNFGDGEVSFPASLPAVVAVGASTLNGHRAPYSSFGPGLTLVAPGGVIQSHPTSGILTTGGTVTPGFWQGMPLPTQPWSWTQDPQGTYIWTQGTSFSSPIVAGIVALMQSADQDRSLSRDRIVELLTAAASHGPLTLTDEERDRYQTLATQTNTPATAPALTYFFGSGLVDAAEAVRLVQATD</sequence>
<dbReference type="SUPFAM" id="SSF52743">
    <property type="entry name" value="Subtilisin-like"/>
    <property type="match status" value="1"/>
</dbReference>
<dbReference type="STRING" id="1641165.XM38_13000"/>
<dbReference type="PROSITE" id="PS00137">
    <property type="entry name" value="SUBTILASE_HIS"/>
    <property type="match status" value="1"/>
</dbReference>
<evidence type="ECO:0000313" key="9">
    <source>
        <dbReference type="Proteomes" id="UP000191901"/>
    </source>
</evidence>
<dbReference type="InterPro" id="IPR015500">
    <property type="entry name" value="Peptidase_S8_subtilisin-rel"/>
</dbReference>
<dbReference type="OrthoDB" id="9798386at2"/>
<proteinExistence type="inferred from homology"/>
<dbReference type="RefSeq" id="WP_137455179.1">
    <property type="nucleotide sequence ID" value="NZ_CP021983.2"/>
</dbReference>
<accession>A0A1Z3HRX5</accession>
<gene>
    <name evidence="8" type="ORF">XM38_040260</name>
</gene>
<dbReference type="GO" id="GO:0004252">
    <property type="term" value="F:serine-type endopeptidase activity"/>
    <property type="evidence" value="ECO:0007669"/>
    <property type="project" value="UniProtKB-UniRule"/>
</dbReference>
<feature type="domain" description="Peptidase S8/S53" evidence="6">
    <location>
        <begin position="269"/>
        <end position="616"/>
    </location>
</feature>
<dbReference type="Pfam" id="PF00082">
    <property type="entry name" value="Peptidase_S8"/>
    <property type="match status" value="1"/>
</dbReference>
<keyword evidence="3 5" id="KW-0378">Hydrolase</keyword>
<evidence type="ECO:0000256" key="4">
    <source>
        <dbReference type="ARBA" id="ARBA00022825"/>
    </source>
</evidence>
<name>A0A1Z3HRX5_9CYAN</name>
<dbReference type="KEGG" id="hhg:XM38_040260"/>
<evidence type="ECO:0000256" key="5">
    <source>
        <dbReference type="PROSITE-ProRule" id="PRU01240"/>
    </source>
</evidence>
<comment type="similarity">
    <text evidence="1 5">Belongs to the peptidase S8 family.</text>
</comment>
<feature type="active site" description="Charge relay system" evidence="5">
    <location>
        <position position="570"/>
    </location>
</feature>
<dbReference type="InterPro" id="IPR051048">
    <property type="entry name" value="Peptidase_S8/S53_subtilisin"/>
</dbReference>